<dbReference type="Gene3D" id="3.40.50.300">
    <property type="entry name" value="P-loop containing nucleotide triphosphate hydrolases"/>
    <property type="match status" value="1"/>
</dbReference>
<protein>
    <submittedName>
        <fullName evidence="1">AAA family ATPase</fullName>
    </submittedName>
</protein>
<accession>A0A7W3T929</accession>
<sequence length="121" mass="13784">MVVSGLPGGGKSTLIRRMVTEAGPRWGDPVAIDSEDVRLRWEDRLPDGLPYAVYRPVARLEHFLRLERALRSGAGVLVHDCGRHRWVRRRLARDARRRGRGFLLLVLDVPAREALEGQARR</sequence>
<name>A0A7W3T929_9ACTN</name>
<dbReference type="Pfam" id="PF13671">
    <property type="entry name" value="AAA_33"/>
    <property type="match status" value="1"/>
</dbReference>
<organism evidence="1 2">
    <name type="scientific">Streptomyces calidiresistens</name>
    <dbReference type="NCBI Taxonomy" id="1485586"/>
    <lineage>
        <taxon>Bacteria</taxon>
        <taxon>Bacillati</taxon>
        <taxon>Actinomycetota</taxon>
        <taxon>Actinomycetes</taxon>
        <taxon>Kitasatosporales</taxon>
        <taxon>Streptomycetaceae</taxon>
        <taxon>Streptomyces</taxon>
    </lineage>
</organism>
<feature type="non-terminal residue" evidence="1">
    <location>
        <position position="121"/>
    </location>
</feature>
<gene>
    <name evidence="1" type="ORF">FOE67_27850</name>
</gene>
<dbReference type="Proteomes" id="UP000530234">
    <property type="component" value="Unassembled WGS sequence"/>
</dbReference>
<reference evidence="2" key="1">
    <citation type="submission" date="2019-10" db="EMBL/GenBank/DDBJ databases">
        <title>Streptomyces sp. nov., a novel actinobacterium isolated from alkaline environment.</title>
        <authorList>
            <person name="Golinska P."/>
        </authorList>
    </citation>
    <scope>NUCLEOTIDE SEQUENCE [LARGE SCALE GENOMIC DNA]</scope>
    <source>
        <strain evidence="2">DSM 42108</strain>
    </source>
</reference>
<keyword evidence="2" id="KW-1185">Reference proteome</keyword>
<dbReference type="SUPFAM" id="SSF52540">
    <property type="entry name" value="P-loop containing nucleoside triphosphate hydrolases"/>
    <property type="match status" value="1"/>
</dbReference>
<evidence type="ECO:0000313" key="1">
    <source>
        <dbReference type="EMBL" id="MBB0233205.1"/>
    </source>
</evidence>
<evidence type="ECO:0000313" key="2">
    <source>
        <dbReference type="Proteomes" id="UP000530234"/>
    </source>
</evidence>
<proteinExistence type="predicted"/>
<dbReference type="InterPro" id="IPR027417">
    <property type="entry name" value="P-loop_NTPase"/>
</dbReference>
<dbReference type="EMBL" id="VKHS01001641">
    <property type="protein sequence ID" value="MBB0233205.1"/>
    <property type="molecule type" value="Genomic_DNA"/>
</dbReference>
<comment type="caution">
    <text evidence="1">The sequence shown here is derived from an EMBL/GenBank/DDBJ whole genome shotgun (WGS) entry which is preliminary data.</text>
</comment>
<dbReference type="AlphaFoldDB" id="A0A7W3T929"/>